<feature type="compositionally biased region" description="Polar residues" evidence="2">
    <location>
        <begin position="50"/>
        <end position="61"/>
    </location>
</feature>
<feature type="compositionally biased region" description="Polar residues" evidence="2">
    <location>
        <begin position="25"/>
        <end position="43"/>
    </location>
</feature>
<feature type="region of interest" description="Disordered" evidence="2">
    <location>
        <begin position="1"/>
        <end position="104"/>
    </location>
</feature>
<dbReference type="Proteomes" id="UP000634136">
    <property type="component" value="Unassembled WGS sequence"/>
</dbReference>
<dbReference type="GO" id="GO:0051225">
    <property type="term" value="P:spindle assembly"/>
    <property type="evidence" value="ECO:0007669"/>
    <property type="project" value="TreeGrafter"/>
</dbReference>
<dbReference type="GO" id="GO:0005880">
    <property type="term" value="C:nuclear microtubule"/>
    <property type="evidence" value="ECO:0007669"/>
    <property type="project" value="TreeGrafter"/>
</dbReference>
<gene>
    <name evidence="3" type="ORF">G2W53_040404</name>
</gene>
<dbReference type="PANTHER" id="PTHR31807:SF6">
    <property type="entry name" value="PROTEIN ENDOSPERM DEFECTIVE 1-RELATED"/>
    <property type="match status" value="1"/>
</dbReference>
<sequence length="378" mass="40924">MNATAAAKLLQASGMSLGSQSSKSNAGSPQKDTNSVSVDTASVCSDDENGSNSGVNCSIQSLPELRSSMSEGDMLPTVSTRSVDEKTGNKGAVRTSGDNMKFPTTPLSRSLSLSLSGSEHLLNHSIRGSEKQVPSTVKHYTNSVKVGGLCLPPVPPCPKPGIDTRKGKKGSSHQEDVHCLRLLYNRYLQWRSANARAESLMKAQQRESEKSLYSLAMKISELRDTMKMKRIELGLLQRAKTLSNILEAQIPYLDEWSTLEEDYSVSLTEIVEALLNASVQLPVGGNVRVDTKEVGEALNSAAKVMETVVSHVQRFMSKVEQTDISISELARIVGGERGLIGECGDLLAKAYKSQVEECSLRSQLIQQHSIGHKAETSE</sequence>
<reference evidence="3" key="1">
    <citation type="submission" date="2020-09" db="EMBL/GenBank/DDBJ databases">
        <title>Genome-Enabled Discovery of Anthraquinone Biosynthesis in Senna tora.</title>
        <authorList>
            <person name="Kang S.-H."/>
            <person name="Pandey R.P."/>
            <person name="Lee C.-M."/>
            <person name="Sim J.-S."/>
            <person name="Jeong J.-T."/>
            <person name="Choi B.-S."/>
            <person name="Jung M."/>
            <person name="Ginzburg D."/>
            <person name="Zhao K."/>
            <person name="Won S.Y."/>
            <person name="Oh T.-J."/>
            <person name="Yu Y."/>
            <person name="Kim N.-H."/>
            <person name="Lee O.R."/>
            <person name="Lee T.-H."/>
            <person name="Bashyal P."/>
            <person name="Kim T.-S."/>
            <person name="Lee W.-H."/>
            <person name="Kawkins C."/>
            <person name="Kim C.-K."/>
            <person name="Kim J.S."/>
            <person name="Ahn B.O."/>
            <person name="Rhee S.Y."/>
            <person name="Sohng J.K."/>
        </authorList>
    </citation>
    <scope>NUCLEOTIDE SEQUENCE</scope>
    <source>
        <tissue evidence="3">Leaf</tissue>
    </source>
</reference>
<dbReference type="InterPro" id="IPR007573">
    <property type="entry name" value="QWRF"/>
</dbReference>
<evidence type="ECO:0000313" key="3">
    <source>
        <dbReference type="EMBL" id="KAF7801293.1"/>
    </source>
</evidence>
<comment type="similarity">
    <text evidence="1">Belongs to the QWRF family.</text>
</comment>
<evidence type="ECO:0000313" key="4">
    <source>
        <dbReference type="Proteomes" id="UP000634136"/>
    </source>
</evidence>
<comment type="caution">
    <text evidence="3">The sequence shown here is derived from an EMBL/GenBank/DDBJ whole genome shotgun (WGS) entry which is preliminary data.</text>
</comment>
<evidence type="ECO:0000256" key="1">
    <source>
        <dbReference type="ARBA" id="ARBA00010016"/>
    </source>
</evidence>
<dbReference type="GO" id="GO:0005737">
    <property type="term" value="C:cytoplasm"/>
    <property type="evidence" value="ECO:0007669"/>
    <property type="project" value="TreeGrafter"/>
</dbReference>
<dbReference type="Pfam" id="PF04484">
    <property type="entry name" value="QWRF"/>
    <property type="match status" value="1"/>
</dbReference>
<protein>
    <submittedName>
        <fullName evidence="3">Protein ENDOSPERM DEFECTIVE 1-like</fullName>
    </submittedName>
</protein>
<dbReference type="EMBL" id="JAAIUW010000013">
    <property type="protein sequence ID" value="KAF7801293.1"/>
    <property type="molecule type" value="Genomic_DNA"/>
</dbReference>
<evidence type="ECO:0000256" key="2">
    <source>
        <dbReference type="SAM" id="MobiDB-lite"/>
    </source>
</evidence>
<proteinExistence type="inferred from homology"/>
<dbReference type="GO" id="GO:0008017">
    <property type="term" value="F:microtubule binding"/>
    <property type="evidence" value="ECO:0007669"/>
    <property type="project" value="TreeGrafter"/>
</dbReference>
<feature type="compositionally biased region" description="Low complexity" evidence="2">
    <location>
        <begin position="9"/>
        <end position="24"/>
    </location>
</feature>
<dbReference type="PANTHER" id="PTHR31807">
    <property type="entry name" value="AUGMIN FAMILY MEMBER"/>
    <property type="match status" value="1"/>
</dbReference>
<dbReference type="OrthoDB" id="542108at2759"/>
<keyword evidence="4" id="KW-1185">Reference proteome</keyword>
<accession>A0A834SCV0</accession>
<organism evidence="3 4">
    <name type="scientific">Senna tora</name>
    <dbReference type="NCBI Taxonomy" id="362788"/>
    <lineage>
        <taxon>Eukaryota</taxon>
        <taxon>Viridiplantae</taxon>
        <taxon>Streptophyta</taxon>
        <taxon>Embryophyta</taxon>
        <taxon>Tracheophyta</taxon>
        <taxon>Spermatophyta</taxon>
        <taxon>Magnoliopsida</taxon>
        <taxon>eudicotyledons</taxon>
        <taxon>Gunneridae</taxon>
        <taxon>Pentapetalae</taxon>
        <taxon>rosids</taxon>
        <taxon>fabids</taxon>
        <taxon>Fabales</taxon>
        <taxon>Fabaceae</taxon>
        <taxon>Caesalpinioideae</taxon>
        <taxon>Cassia clade</taxon>
        <taxon>Senna</taxon>
    </lineage>
</organism>
<dbReference type="AlphaFoldDB" id="A0A834SCV0"/>
<name>A0A834SCV0_9FABA</name>